<feature type="zinc finger region" description="TRAF-type" evidence="4">
    <location>
        <begin position="176"/>
        <end position="222"/>
    </location>
</feature>
<evidence type="ECO:0000259" key="8">
    <source>
        <dbReference type="PROSITE" id="PS50145"/>
    </source>
</evidence>
<dbReference type="STRING" id="5888.A0DF02"/>
<name>A0DF02_PARTE</name>
<feature type="coiled-coil region" evidence="5">
    <location>
        <begin position="300"/>
        <end position="327"/>
    </location>
</feature>
<reference evidence="9 10" key="1">
    <citation type="journal article" date="2006" name="Nature">
        <title>Global trends of whole-genome duplications revealed by the ciliate Paramecium tetraurelia.</title>
        <authorList>
            <consortium name="Genoscope"/>
            <person name="Aury J.-M."/>
            <person name="Jaillon O."/>
            <person name="Duret L."/>
            <person name="Noel B."/>
            <person name="Jubin C."/>
            <person name="Porcel B.M."/>
            <person name="Segurens B."/>
            <person name="Daubin V."/>
            <person name="Anthouard V."/>
            <person name="Aiach N."/>
            <person name="Arnaiz O."/>
            <person name="Billaut A."/>
            <person name="Beisson J."/>
            <person name="Blanc I."/>
            <person name="Bouhouche K."/>
            <person name="Camara F."/>
            <person name="Duharcourt S."/>
            <person name="Guigo R."/>
            <person name="Gogendeau D."/>
            <person name="Katinka M."/>
            <person name="Keller A.-M."/>
            <person name="Kissmehl R."/>
            <person name="Klotz C."/>
            <person name="Koll F."/>
            <person name="Le Moue A."/>
            <person name="Lepere C."/>
            <person name="Malinsky S."/>
            <person name="Nowacki M."/>
            <person name="Nowak J.K."/>
            <person name="Plattner H."/>
            <person name="Poulain J."/>
            <person name="Ruiz F."/>
            <person name="Serrano V."/>
            <person name="Zagulski M."/>
            <person name="Dessen P."/>
            <person name="Betermier M."/>
            <person name="Weissenbach J."/>
            <person name="Scarpelli C."/>
            <person name="Schachter V."/>
            <person name="Sperling L."/>
            <person name="Meyer E."/>
            <person name="Cohen J."/>
            <person name="Wincker P."/>
        </authorList>
    </citation>
    <scope>NUCLEOTIDE SEQUENCE [LARGE SCALE GENOMIC DNA]</scope>
    <source>
        <strain evidence="9 10">Stock d4-2</strain>
    </source>
</reference>
<dbReference type="GeneID" id="5034801"/>
<dbReference type="KEGG" id="ptm:GSPATT00016445001"/>
<dbReference type="InParanoid" id="A0DF02"/>
<feature type="compositionally biased region" description="Polar residues" evidence="6">
    <location>
        <begin position="375"/>
        <end position="392"/>
    </location>
</feature>
<keyword evidence="2 4" id="KW-0863">Zinc-finger</keyword>
<dbReference type="RefSeq" id="XP_001449016.1">
    <property type="nucleotide sequence ID" value="XM_001448979.1"/>
</dbReference>
<dbReference type="PANTHER" id="PTHR10131">
    <property type="entry name" value="TNF RECEPTOR ASSOCIATED FACTOR"/>
    <property type="match status" value="1"/>
</dbReference>
<dbReference type="PANTHER" id="PTHR10131:SF94">
    <property type="entry name" value="TNF RECEPTOR-ASSOCIATED FACTOR 4"/>
    <property type="match status" value="1"/>
</dbReference>
<evidence type="ECO:0000256" key="4">
    <source>
        <dbReference type="PROSITE-ProRule" id="PRU00207"/>
    </source>
</evidence>
<dbReference type="PROSITE" id="PS50145">
    <property type="entry name" value="ZF_TRAF"/>
    <property type="match status" value="2"/>
</dbReference>
<evidence type="ECO:0000256" key="5">
    <source>
        <dbReference type="SAM" id="Coils"/>
    </source>
</evidence>
<dbReference type="GO" id="GO:0008270">
    <property type="term" value="F:zinc ion binding"/>
    <property type="evidence" value="ECO:0007669"/>
    <property type="project" value="UniProtKB-KW"/>
</dbReference>
<keyword evidence="1 4" id="KW-0479">Metal-binding</keyword>
<protein>
    <recommendedName>
        <fullName evidence="11">RING-type domain-containing protein</fullName>
    </recommendedName>
</protein>
<evidence type="ECO:0008006" key="11">
    <source>
        <dbReference type="Google" id="ProtNLM"/>
    </source>
</evidence>
<keyword evidence="5" id="KW-0175">Coiled coil</keyword>
<gene>
    <name evidence="9" type="ORF">GSPATT00016445001</name>
</gene>
<dbReference type="AlphaFoldDB" id="A0DF02"/>
<dbReference type="InterPro" id="IPR013083">
    <property type="entry name" value="Znf_RING/FYVE/PHD"/>
</dbReference>
<dbReference type="InterPro" id="IPR001841">
    <property type="entry name" value="Znf_RING"/>
</dbReference>
<dbReference type="InterPro" id="IPR001293">
    <property type="entry name" value="Znf_TRAF"/>
</dbReference>
<keyword evidence="3 4" id="KW-0862">Zinc</keyword>
<feature type="domain" description="TRAF-type" evidence="8">
    <location>
        <begin position="176"/>
        <end position="222"/>
    </location>
</feature>
<dbReference type="GO" id="GO:0005737">
    <property type="term" value="C:cytoplasm"/>
    <property type="evidence" value="ECO:0000318"/>
    <property type="project" value="GO_Central"/>
</dbReference>
<evidence type="ECO:0000256" key="3">
    <source>
        <dbReference type="ARBA" id="ARBA00022833"/>
    </source>
</evidence>
<dbReference type="PROSITE" id="PS50089">
    <property type="entry name" value="ZF_RING_2"/>
    <property type="match status" value="1"/>
</dbReference>
<evidence type="ECO:0000313" key="10">
    <source>
        <dbReference type="Proteomes" id="UP000000600"/>
    </source>
</evidence>
<sequence>MYYPYAIQESEENGSDYVSAQDLEQSERIANTSQRSLSDYQVRQGMFEDSADSYSDYEDQYQDVQLIDQSRIVNLQEVKVFLDEVICPICFHIIIDPKICKECDQAFCSICIERWFQKSVNQQCPCCRKGVNKRNECMYGKVPKVMLNLLSKLMLTCRYSSEGCEEIISYDFREKHENQYCQYQEQSCENAGCYETMFRKDFEDHQLECRYGIVQCKYCSEDKLRMDIELHLQECNCRPILCEWCQEKFQHVEIDEHFKQCEFKDIICEYCKRVYKQYDMEQHTPINCLKSLYRSSLELSQQKDEKILELQKQLEFLKQTKSMEQSDLNQSTDEILSEKYKQDFEVDVEEVIEEDIQIEDSEQEQFQQNDRYNEDQNQSDQKSENLSNDNQDQYNMDEQLDFAEIPSIQEIKMRGLFTSFLEKFTDNKFKDLWDWSEEELNQVIDWLK</sequence>
<dbReference type="Gene3D" id="3.30.40.10">
    <property type="entry name" value="Zinc/RING finger domain, C3HC4 (zinc finger)"/>
    <property type="match status" value="3"/>
</dbReference>
<evidence type="ECO:0000256" key="6">
    <source>
        <dbReference type="SAM" id="MobiDB-lite"/>
    </source>
</evidence>
<feature type="region of interest" description="Disordered" evidence="6">
    <location>
        <begin position="357"/>
        <end position="392"/>
    </location>
</feature>
<evidence type="ECO:0000259" key="7">
    <source>
        <dbReference type="PROSITE" id="PS50089"/>
    </source>
</evidence>
<dbReference type="SUPFAM" id="SSF57850">
    <property type="entry name" value="RING/U-box"/>
    <property type="match status" value="1"/>
</dbReference>
<evidence type="ECO:0000256" key="2">
    <source>
        <dbReference type="ARBA" id="ARBA00022771"/>
    </source>
</evidence>
<evidence type="ECO:0000313" key="9">
    <source>
        <dbReference type="EMBL" id="CAK81619.1"/>
    </source>
</evidence>
<keyword evidence="10" id="KW-1185">Reference proteome</keyword>
<dbReference type="Pfam" id="PF02176">
    <property type="entry name" value="zf-TRAF"/>
    <property type="match status" value="1"/>
</dbReference>
<dbReference type="OMA" id="HENQYCQ"/>
<proteinExistence type="predicted"/>
<feature type="zinc finger region" description="TRAF-type" evidence="4">
    <location>
        <begin position="231"/>
        <end position="272"/>
    </location>
</feature>
<feature type="domain" description="RING-type" evidence="7">
    <location>
        <begin position="87"/>
        <end position="128"/>
    </location>
</feature>
<accession>A0DF02</accession>
<dbReference type="eggNOG" id="KOG0297">
    <property type="taxonomic scope" value="Eukaryota"/>
</dbReference>
<dbReference type="Proteomes" id="UP000000600">
    <property type="component" value="Unassembled WGS sequence"/>
</dbReference>
<dbReference type="OrthoDB" id="305315at2759"/>
<dbReference type="SUPFAM" id="SSF49599">
    <property type="entry name" value="TRAF domain-like"/>
    <property type="match status" value="1"/>
</dbReference>
<dbReference type="EMBL" id="CT868407">
    <property type="protein sequence ID" value="CAK81619.1"/>
    <property type="molecule type" value="Genomic_DNA"/>
</dbReference>
<organism evidence="9 10">
    <name type="scientific">Paramecium tetraurelia</name>
    <dbReference type="NCBI Taxonomy" id="5888"/>
    <lineage>
        <taxon>Eukaryota</taxon>
        <taxon>Sar</taxon>
        <taxon>Alveolata</taxon>
        <taxon>Ciliophora</taxon>
        <taxon>Intramacronucleata</taxon>
        <taxon>Oligohymenophorea</taxon>
        <taxon>Peniculida</taxon>
        <taxon>Parameciidae</taxon>
        <taxon>Paramecium</taxon>
    </lineage>
</organism>
<evidence type="ECO:0000256" key="1">
    <source>
        <dbReference type="ARBA" id="ARBA00022723"/>
    </source>
</evidence>
<feature type="domain" description="TRAF-type" evidence="8">
    <location>
        <begin position="231"/>
        <end position="272"/>
    </location>
</feature>
<dbReference type="HOGENOM" id="CLU_635325_0_0_1"/>